<protein>
    <submittedName>
        <fullName evidence="8">MATE family efflux transporter</fullName>
    </submittedName>
</protein>
<keyword evidence="2" id="KW-0813">Transport</keyword>
<keyword evidence="5 7" id="KW-1133">Transmembrane helix</keyword>
<feature type="transmembrane region" description="Helical" evidence="7">
    <location>
        <begin position="425"/>
        <end position="443"/>
    </location>
</feature>
<dbReference type="PIRSF" id="PIRSF006603">
    <property type="entry name" value="DinF"/>
    <property type="match status" value="1"/>
</dbReference>
<feature type="transmembrane region" description="Helical" evidence="7">
    <location>
        <begin position="141"/>
        <end position="159"/>
    </location>
</feature>
<dbReference type="RefSeq" id="WP_214621509.1">
    <property type="nucleotide sequence ID" value="NZ_JAHGAW010000001.1"/>
</dbReference>
<feature type="transmembrane region" description="Helical" evidence="7">
    <location>
        <begin position="366"/>
        <end position="385"/>
    </location>
</feature>
<feature type="transmembrane region" description="Helical" evidence="7">
    <location>
        <begin position="50"/>
        <end position="80"/>
    </location>
</feature>
<feature type="transmembrane region" description="Helical" evidence="7">
    <location>
        <begin position="397"/>
        <end position="419"/>
    </location>
</feature>
<evidence type="ECO:0000313" key="8">
    <source>
        <dbReference type="EMBL" id="MBT2185785.1"/>
    </source>
</evidence>
<dbReference type="Pfam" id="PF01554">
    <property type="entry name" value="MatE"/>
    <property type="match status" value="2"/>
</dbReference>
<dbReference type="Proteomes" id="UP001138757">
    <property type="component" value="Unassembled WGS sequence"/>
</dbReference>
<feature type="transmembrane region" description="Helical" evidence="7">
    <location>
        <begin position="263"/>
        <end position="282"/>
    </location>
</feature>
<dbReference type="GO" id="GO:0042910">
    <property type="term" value="F:xenobiotic transmembrane transporter activity"/>
    <property type="evidence" value="ECO:0007669"/>
    <property type="project" value="InterPro"/>
</dbReference>
<evidence type="ECO:0000256" key="4">
    <source>
        <dbReference type="ARBA" id="ARBA00022692"/>
    </source>
</evidence>
<dbReference type="InterPro" id="IPR052031">
    <property type="entry name" value="Membrane_Transporter-Flippase"/>
</dbReference>
<name>A0A9X1AJ75_9SPHN</name>
<organism evidence="8 9">
    <name type="scientific">Sphingobium nicotianae</name>
    <dbReference type="NCBI Taxonomy" id="2782607"/>
    <lineage>
        <taxon>Bacteria</taxon>
        <taxon>Pseudomonadati</taxon>
        <taxon>Pseudomonadota</taxon>
        <taxon>Alphaproteobacteria</taxon>
        <taxon>Sphingomonadales</taxon>
        <taxon>Sphingomonadaceae</taxon>
        <taxon>Sphingobium</taxon>
    </lineage>
</organism>
<evidence type="ECO:0000256" key="2">
    <source>
        <dbReference type="ARBA" id="ARBA00022448"/>
    </source>
</evidence>
<evidence type="ECO:0000256" key="5">
    <source>
        <dbReference type="ARBA" id="ARBA00022989"/>
    </source>
</evidence>
<accession>A0A9X1AJ75</accession>
<proteinExistence type="predicted"/>
<dbReference type="NCBIfam" id="TIGR00797">
    <property type="entry name" value="matE"/>
    <property type="match status" value="1"/>
</dbReference>
<dbReference type="InterPro" id="IPR048279">
    <property type="entry name" value="MdtK-like"/>
</dbReference>
<dbReference type="PANTHER" id="PTHR43549">
    <property type="entry name" value="MULTIDRUG RESISTANCE PROTEIN YPNP-RELATED"/>
    <property type="match status" value="1"/>
</dbReference>
<evidence type="ECO:0000256" key="6">
    <source>
        <dbReference type="ARBA" id="ARBA00023136"/>
    </source>
</evidence>
<evidence type="ECO:0000256" key="1">
    <source>
        <dbReference type="ARBA" id="ARBA00004429"/>
    </source>
</evidence>
<sequence length="456" mass="48197">MASRIKGVAMTQGPLLGVLLRVALPITITNLVQSSFDIVNAFWVGRLGEAAIAAIAAGGPLFGVLISLGSGLSTAGAVLIAQNAGAKRFDMLDHVAAQTLLMVALMALGFMALGMSLASTTLDLIGVEPRIHDLAQSYLNVRYLSMVPTFGLMAMQAMLQSVGEVRFAMRVQISMIFANAALDPFLIFGLGPFPQLGVIGAALATLIVQLGALVIILHHLLSGHSTLHLRWHHFRPDWAHIRLAGSLGLPASIEQGIRTFSSLLLMSLAASFGTLGLAAYGVGCRPLFFWFTPMIGLSIATAAVVGQNIGAGLTARAEEAARLAAWVAFLGMTAIGLAHLPFVPAIMRALAPGEPAVVSSASDFAYAYFPFLGILAAPQALLGAFRGAGSTRHSMTISIVMQWVFQMPAAYVIAFATPLGILGVWWSYAIANVGALILCTLWFRYGSWRRRLVATA</sequence>
<dbReference type="PANTHER" id="PTHR43549:SF2">
    <property type="entry name" value="MULTIDRUG RESISTANCE PROTEIN NORM-RELATED"/>
    <property type="match status" value="1"/>
</dbReference>
<feature type="transmembrane region" description="Helical" evidence="7">
    <location>
        <begin position="196"/>
        <end position="221"/>
    </location>
</feature>
<dbReference type="GO" id="GO:0015297">
    <property type="term" value="F:antiporter activity"/>
    <property type="evidence" value="ECO:0007669"/>
    <property type="project" value="InterPro"/>
</dbReference>
<dbReference type="GO" id="GO:0005886">
    <property type="term" value="C:plasma membrane"/>
    <property type="evidence" value="ECO:0007669"/>
    <property type="project" value="UniProtKB-SubCell"/>
</dbReference>
<dbReference type="EMBL" id="JAHGAW010000001">
    <property type="protein sequence ID" value="MBT2185785.1"/>
    <property type="molecule type" value="Genomic_DNA"/>
</dbReference>
<keyword evidence="3" id="KW-1003">Cell membrane</keyword>
<gene>
    <name evidence="8" type="ORF">KK488_02370</name>
</gene>
<feature type="transmembrane region" description="Helical" evidence="7">
    <location>
        <begin position="288"/>
        <end position="311"/>
    </location>
</feature>
<evidence type="ECO:0000313" key="9">
    <source>
        <dbReference type="Proteomes" id="UP001138757"/>
    </source>
</evidence>
<keyword evidence="6 7" id="KW-0472">Membrane</keyword>
<keyword evidence="4 7" id="KW-0812">Transmembrane</keyword>
<comment type="subcellular location">
    <subcellularLocation>
        <location evidence="1">Cell inner membrane</location>
        <topology evidence="1">Multi-pass membrane protein</topology>
    </subcellularLocation>
</comment>
<comment type="caution">
    <text evidence="8">The sequence shown here is derived from an EMBL/GenBank/DDBJ whole genome shotgun (WGS) entry which is preliminary data.</text>
</comment>
<reference evidence="8" key="1">
    <citation type="submission" date="2021-05" db="EMBL/GenBank/DDBJ databases">
        <title>Genome of Sphingobium sp. strain.</title>
        <authorList>
            <person name="Fan R."/>
        </authorList>
    </citation>
    <scope>NUCLEOTIDE SEQUENCE</scope>
    <source>
        <strain evidence="8">H33</strain>
    </source>
</reference>
<evidence type="ECO:0000256" key="3">
    <source>
        <dbReference type="ARBA" id="ARBA00022475"/>
    </source>
</evidence>
<dbReference type="InterPro" id="IPR002528">
    <property type="entry name" value="MATE_fam"/>
</dbReference>
<dbReference type="AlphaFoldDB" id="A0A9X1AJ75"/>
<feature type="transmembrane region" description="Helical" evidence="7">
    <location>
        <begin position="100"/>
        <end position="121"/>
    </location>
</feature>
<evidence type="ECO:0000256" key="7">
    <source>
        <dbReference type="SAM" id="Phobius"/>
    </source>
</evidence>
<feature type="transmembrane region" description="Helical" evidence="7">
    <location>
        <begin position="323"/>
        <end position="346"/>
    </location>
</feature>
<keyword evidence="9" id="KW-1185">Reference proteome</keyword>